<dbReference type="PIRSF" id="PIRSF000303">
    <property type="entry name" value="Glutathion_perox"/>
    <property type="match status" value="1"/>
</dbReference>
<dbReference type="SUPFAM" id="SSF52833">
    <property type="entry name" value="Thioredoxin-like"/>
    <property type="match status" value="1"/>
</dbReference>
<sequence length="160" mass="17711">MTTLSDFTATTLDGREQPLAAYSGQVALVVNTASQCAFTGQYAGLQDLHATYADRGFTVLGFPCNQFGNQEPGDAEAIGAVCQRNYGVEFPMFSKVDVKGRDAHPLFRWLTRERPGRLGRTIRWNFTKFLVDAEGRVIKRYGSTTKPEQIARDVEAALAR</sequence>
<dbReference type="InterPro" id="IPR000889">
    <property type="entry name" value="Glutathione_peroxidase"/>
</dbReference>
<dbReference type="FunFam" id="3.40.30.10:FF:000010">
    <property type="entry name" value="Glutathione peroxidase"/>
    <property type="match status" value="1"/>
</dbReference>
<dbReference type="PROSITE" id="PS51355">
    <property type="entry name" value="GLUTATHIONE_PEROXID_3"/>
    <property type="match status" value="1"/>
</dbReference>
<comment type="similarity">
    <text evidence="1 5">Belongs to the glutathione peroxidase family.</text>
</comment>
<dbReference type="InterPro" id="IPR029760">
    <property type="entry name" value="GPX_CS"/>
</dbReference>
<dbReference type="PROSITE" id="PS51352">
    <property type="entry name" value="THIOREDOXIN_2"/>
    <property type="match status" value="1"/>
</dbReference>
<dbReference type="Gene3D" id="3.40.30.10">
    <property type="entry name" value="Glutaredoxin"/>
    <property type="match status" value="1"/>
</dbReference>
<evidence type="ECO:0000256" key="2">
    <source>
        <dbReference type="ARBA" id="ARBA00022559"/>
    </source>
</evidence>
<evidence type="ECO:0000313" key="7">
    <source>
        <dbReference type="EMBL" id="RJS45607.1"/>
    </source>
</evidence>
<organism evidence="7 8">
    <name type="scientific">Nocardioides cavernaquae</name>
    <dbReference type="NCBI Taxonomy" id="2321396"/>
    <lineage>
        <taxon>Bacteria</taxon>
        <taxon>Bacillati</taxon>
        <taxon>Actinomycetota</taxon>
        <taxon>Actinomycetes</taxon>
        <taxon>Propionibacteriales</taxon>
        <taxon>Nocardioidaceae</taxon>
        <taxon>Nocardioides</taxon>
    </lineage>
</organism>
<dbReference type="PROSITE" id="PS00763">
    <property type="entry name" value="GLUTATHIONE_PEROXID_2"/>
    <property type="match status" value="1"/>
</dbReference>
<accession>A0A3A5HC93</accession>
<feature type="domain" description="Thioredoxin" evidence="6">
    <location>
        <begin position="1"/>
        <end position="159"/>
    </location>
</feature>
<dbReference type="CDD" id="cd00340">
    <property type="entry name" value="GSH_Peroxidase"/>
    <property type="match status" value="1"/>
</dbReference>
<dbReference type="PANTHER" id="PTHR11592:SF78">
    <property type="entry name" value="GLUTATHIONE PEROXIDASE"/>
    <property type="match status" value="1"/>
</dbReference>
<dbReference type="InterPro" id="IPR013766">
    <property type="entry name" value="Thioredoxin_domain"/>
</dbReference>
<reference evidence="8" key="1">
    <citation type="submission" date="2018-09" db="EMBL/GenBank/DDBJ databases">
        <authorList>
            <person name="Zhu H."/>
        </authorList>
    </citation>
    <scope>NUCLEOTIDE SEQUENCE [LARGE SCALE GENOMIC DNA]</scope>
    <source>
        <strain evidence="8">K1W22B-1</strain>
    </source>
</reference>
<dbReference type="InterPro" id="IPR036249">
    <property type="entry name" value="Thioredoxin-like_sf"/>
</dbReference>
<evidence type="ECO:0000256" key="4">
    <source>
        <dbReference type="PIRSR" id="PIRSR000303-1"/>
    </source>
</evidence>
<dbReference type="RefSeq" id="WP_120059507.1">
    <property type="nucleotide sequence ID" value="NZ_QYRP01000002.1"/>
</dbReference>
<dbReference type="AlphaFoldDB" id="A0A3A5HC93"/>
<dbReference type="Proteomes" id="UP000276542">
    <property type="component" value="Unassembled WGS sequence"/>
</dbReference>
<evidence type="ECO:0000256" key="3">
    <source>
        <dbReference type="ARBA" id="ARBA00023002"/>
    </source>
</evidence>
<evidence type="ECO:0000256" key="1">
    <source>
        <dbReference type="ARBA" id="ARBA00006926"/>
    </source>
</evidence>
<protein>
    <recommendedName>
        <fullName evidence="5">Glutathione peroxidase</fullName>
    </recommendedName>
</protein>
<keyword evidence="8" id="KW-1185">Reference proteome</keyword>
<dbReference type="PANTHER" id="PTHR11592">
    <property type="entry name" value="GLUTATHIONE PEROXIDASE"/>
    <property type="match status" value="1"/>
</dbReference>
<dbReference type="EMBL" id="QYRP01000002">
    <property type="protein sequence ID" value="RJS45607.1"/>
    <property type="molecule type" value="Genomic_DNA"/>
</dbReference>
<dbReference type="PRINTS" id="PR01011">
    <property type="entry name" value="GLUTPROXDASE"/>
</dbReference>
<dbReference type="GO" id="GO:0034599">
    <property type="term" value="P:cellular response to oxidative stress"/>
    <property type="evidence" value="ECO:0007669"/>
    <property type="project" value="TreeGrafter"/>
</dbReference>
<comment type="caution">
    <text evidence="7">The sequence shown here is derived from an EMBL/GenBank/DDBJ whole genome shotgun (WGS) entry which is preliminary data.</text>
</comment>
<keyword evidence="2 5" id="KW-0575">Peroxidase</keyword>
<proteinExistence type="inferred from homology"/>
<feature type="active site" evidence="4">
    <location>
        <position position="36"/>
    </location>
</feature>
<evidence type="ECO:0000259" key="6">
    <source>
        <dbReference type="PROSITE" id="PS51352"/>
    </source>
</evidence>
<evidence type="ECO:0000313" key="8">
    <source>
        <dbReference type="Proteomes" id="UP000276542"/>
    </source>
</evidence>
<keyword evidence="3 5" id="KW-0560">Oxidoreductase</keyword>
<dbReference type="OrthoDB" id="9785502at2"/>
<dbReference type="Pfam" id="PF00255">
    <property type="entry name" value="GSHPx"/>
    <property type="match status" value="1"/>
</dbReference>
<gene>
    <name evidence="7" type="ORF">D4739_04820</name>
</gene>
<name>A0A3A5HC93_9ACTN</name>
<dbReference type="GO" id="GO:0004601">
    <property type="term" value="F:peroxidase activity"/>
    <property type="evidence" value="ECO:0007669"/>
    <property type="project" value="UniProtKB-KW"/>
</dbReference>
<evidence type="ECO:0000256" key="5">
    <source>
        <dbReference type="RuleBase" id="RU000499"/>
    </source>
</evidence>